<proteinExistence type="predicted"/>
<dbReference type="InParanoid" id="D1C7D4"/>
<organism evidence="1 2">
    <name type="scientific">Sphaerobacter thermophilus (strain ATCC 49802 / DSM 20745 / KCCM 41009 / NCIMB 13125 / S 6022)</name>
    <dbReference type="NCBI Taxonomy" id="479434"/>
    <lineage>
        <taxon>Bacteria</taxon>
        <taxon>Pseudomonadati</taxon>
        <taxon>Thermomicrobiota</taxon>
        <taxon>Thermomicrobia</taxon>
        <taxon>Sphaerobacterales</taxon>
        <taxon>Sphaerobacterineae</taxon>
        <taxon>Sphaerobacteraceae</taxon>
        <taxon>Sphaerobacter</taxon>
    </lineage>
</organism>
<dbReference type="Proteomes" id="UP000002027">
    <property type="component" value="Chromosome 1"/>
</dbReference>
<evidence type="ECO:0000313" key="2">
    <source>
        <dbReference type="Proteomes" id="UP000002027"/>
    </source>
</evidence>
<dbReference type="EMBL" id="CP001823">
    <property type="protein sequence ID" value="ACZ39780.1"/>
    <property type="molecule type" value="Genomic_DNA"/>
</dbReference>
<protein>
    <submittedName>
        <fullName evidence="1">Uncharacterized protein</fullName>
    </submittedName>
</protein>
<gene>
    <name evidence="1" type="ordered locus">Sthe_2359</name>
</gene>
<dbReference type="KEGG" id="sti:Sthe_2359"/>
<evidence type="ECO:0000313" key="1">
    <source>
        <dbReference type="EMBL" id="ACZ39780.1"/>
    </source>
</evidence>
<dbReference type="RefSeq" id="WP_012872821.1">
    <property type="nucleotide sequence ID" value="NC_013523.1"/>
</dbReference>
<reference evidence="2" key="1">
    <citation type="submission" date="2009-11" db="EMBL/GenBank/DDBJ databases">
        <title>The complete chromosome 1 of Sphaerobacter thermophilus DSM 20745.</title>
        <authorList>
            <person name="Lucas S."/>
            <person name="Copeland A."/>
            <person name="Lapidus A."/>
            <person name="Glavina del Rio T."/>
            <person name="Dalin E."/>
            <person name="Tice H."/>
            <person name="Bruce D."/>
            <person name="Goodwin L."/>
            <person name="Pitluck S."/>
            <person name="Kyrpides N."/>
            <person name="Mavromatis K."/>
            <person name="Ivanova N."/>
            <person name="Mikhailova N."/>
            <person name="LaButti K.M."/>
            <person name="Clum A."/>
            <person name="Sun H.I."/>
            <person name="Brettin T."/>
            <person name="Detter J.C."/>
            <person name="Han C."/>
            <person name="Larimer F."/>
            <person name="Land M."/>
            <person name="Hauser L."/>
            <person name="Markowitz V."/>
            <person name="Cheng J.F."/>
            <person name="Hugenholtz P."/>
            <person name="Woyke T."/>
            <person name="Wu D."/>
            <person name="Steenblock K."/>
            <person name="Schneider S."/>
            <person name="Pukall R."/>
            <person name="Goeker M."/>
            <person name="Klenk H.P."/>
            <person name="Eisen J.A."/>
        </authorList>
    </citation>
    <scope>NUCLEOTIDE SEQUENCE [LARGE SCALE GENOMIC DNA]</scope>
    <source>
        <strain evidence="2">ATCC 49802 / DSM 20745 / S 6022</strain>
    </source>
</reference>
<keyword evidence="2" id="KW-1185">Reference proteome</keyword>
<sequence length="175" mass="19290">MTPRARWRTMILGCLAVVVLGVAATCALGILGLTWAGQRLPEESAPIRALKGIRAYRVLGLAGSTCLNRATTSYEPGRDAPDPVFVADRPEDAVAEWLAGHAFAVDRVIVYHRSPHADVWLRVRGPDGQDQRHMLTLLAVRSQPVTLALPRRTLPICYAYAGDWRIVADQRVRET</sequence>
<dbReference type="HOGENOM" id="CLU_1531594_0_0_0"/>
<reference evidence="1 2" key="2">
    <citation type="journal article" date="2010" name="Stand. Genomic Sci.">
        <title>Complete genome sequence of Desulfohalobium retbaense type strain (HR(100)).</title>
        <authorList>
            <person name="Spring S."/>
            <person name="Nolan M."/>
            <person name="Lapidus A."/>
            <person name="Glavina Del Rio T."/>
            <person name="Copeland A."/>
            <person name="Tice H."/>
            <person name="Cheng J.F."/>
            <person name="Lucas S."/>
            <person name="Land M."/>
            <person name="Chen F."/>
            <person name="Bruce D."/>
            <person name="Goodwin L."/>
            <person name="Pitluck S."/>
            <person name="Ivanova N."/>
            <person name="Mavromatis K."/>
            <person name="Mikhailova N."/>
            <person name="Pati A."/>
            <person name="Chen A."/>
            <person name="Palaniappan K."/>
            <person name="Hauser L."/>
            <person name="Chang Y.J."/>
            <person name="Jeffries C.D."/>
            <person name="Munk C."/>
            <person name="Kiss H."/>
            <person name="Chain P."/>
            <person name="Han C."/>
            <person name="Brettin T."/>
            <person name="Detter J.C."/>
            <person name="Schuler E."/>
            <person name="Goker M."/>
            <person name="Rohde M."/>
            <person name="Bristow J."/>
            <person name="Eisen J.A."/>
            <person name="Markowitz V."/>
            <person name="Hugenholtz P."/>
            <person name="Kyrpides N.C."/>
            <person name="Klenk H.P."/>
        </authorList>
    </citation>
    <scope>NUCLEOTIDE SEQUENCE [LARGE SCALE GENOMIC DNA]</scope>
    <source>
        <strain evidence="2">ATCC 49802 / DSM 20745 / S 6022</strain>
    </source>
</reference>
<name>D1C7D4_SPHTD</name>
<accession>D1C7D4</accession>
<dbReference type="AlphaFoldDB" id="D1C7D4"/>